<dbReference type="NCBIfam" id="NF033679">
    <property type="entry name" value="DNRLRE_dom"/>
    <property type="match status" value="1"/>
</dbReference>
<evidence type="ECO:0000256" key="4">
    <source>
        <dbReference type="SAM" id="MobiDB-lite"/>
    </source>
</evidence>
<evidence type="ECO:0000256" key="3">
    <source>
        <dbReference type="ARBA" id="ARBA00022729"/>
    </source>
</evidence>
<dbReference type="AlphaFoldDB" id="A0A6J4UCH9"/>
<gene>
    <name evidence="6" type="ORF">AVDCRST_MAG19-321</name>
</gene>
<organism evidence="6">
    <name type="scientific">uncultured Thermomicrobiales bacterium</name>
    <dbReference type="NCBI Taxonomy" id="1645740"/>
    <lineage>
        <taxon>Bacteria</taxon>
        <taxon>Pseudomonadati</taxon>
        <taxon>Thermomicrobiota</taxon>
        <taxon>Thermomicrobia</taxon>
        <taxon>Thermomicrobiales</taxon>
        <taxon>environmental samples</taxon>
    </lineage>
</organism>
<dbReference type="EC" id="3.1.3.8" evidence="6"/>
<evidence type="ECO:0000256" key="2">
    <source>
        <dbReference type="ARBA" id="ARBA00022525"/>
    </source>
</evidence>
<evidence type="ECO:0000256" key="1">
    <source>
        <dbReference type="ARBA" id="ARBA00004613"/>
    </source>
</evidence>
<dbReference type="EMBL" id="CADCWL010000018">
    <property type="protein sequence ID" value="CAA9546732.1"/>
    <property type="molecule type" value="Genomic_DNA"/>
</dbReference>
<evidence type="ECO:0000313" key="6">
    <source>
        <dbReference type="EMBL" id="CAA9546732.1"/>
    </source>
</evidence>
<feature type="region of interest" description="Disordered" evidence="4">
    <location>
        <begin position="1"/>
        <end position="28"/>
    </location>
</feature>
<dbReference type="PROSITE" id="PS51662">
    <property type="entry name" value="BP_PHYTASE"/>
    <property type="match status" value="1"/>
</dbReference>
<accession>A0A6J4UCH9</accession>
<dbReference type="InterPro" id="IPR055372">
    <property type="entry name" value="CBM96"/>
</dbReference>
<protein>
    <submittedName>
        <fullName evidence="6">3-phytase</fullName>
        <ecNumber evidence="6">3.1.3.8</ecNumber>
    </submittedName>
</protein>
<name>A0A6J4UCH9_9BACT</name>
<dbReference type="GO" id="GO:0005576">
    <property type="term" value="C:extracellular region"/>
    <property type="evidence" value="ECO:0007669"/>
    <property type="project" value="UniProtKB-SubCell"/>
</dbReference>
<dbReference type="Pfam" id="PF24517">
    <property type="entry name" value="CBM96"/>
    <property type="match status" value="1"/>
</dbReference>
<dbReference type="GO" id="GO:0016158">
    <property type="term" value="F:inositol hexakisphosphate 3-phosphatase activity"/>
    <property type="evidence" value="ECO:0007669"/>
    <property type="project" value="UniProtKB-EC"/>
</dbReference>
<proteinExistence type="predicted"/>
<keyword evidence="2" id="KW-0964">Secreted</keyword>
<comment type="subcellular location">
    <subcellularLocation>
        <location evidence="1">Secreted</location>
    </subcellularLocation>
</comment>
<sequence length="573" mass="59635">MRRDVTAIVRRRGAGHDGGRPAPRRHRAHGPAIAHSGVAHLLLAVALARGLAWPAVASQAEAASLAFPAAADARVEEERPEANFGADPGLRTDGGGDPEVRSYLRFDVGGVAGRVSRATLRLYVAAGGETADGPQVYRAGNDWREADVTWNDQPAPSGAIVDDAGAIAEEGWLELDVTRVVDGNGVYTFALFPQSGDGANFHAREADYPPQLVVATGDDRGGGPLVSTPTPPPGSGGDGAAIRASVETTPVRHGDDAADDAAVWIHPTDPGRSAIVGTDKLGGLAIYDLAGEELAYYADSTPNNVDLRYNFPVGGERIALVVTSDTDTDSLRAYQVDPATRELDDVTVRPIDVGIGVAGLCMYVSPVSGRYFAFVGDSSGTVQQWELFDDGTGKVDAAKVRTLSVGSTTEGCVADDGTGDLYVAEEDVGIWRYGAEPEAGGERTEVDAVGGGHLTADVEGLAIYYGGDGGGYLLASSQGSDEFVVYERRGGNAYVTTFSVTAGAVDGVSHTDGLDVTNAALGVAFPNGLFVAQDDRNGDDNQNFKLVPWDDIARAASPPLAVDTGWDPRRVGG</sequence>
<feature type="domain" description="BPP" evidence="5">
    <location>
        <begin position="232"/>
        <end position="556"/>
    </location>
</feature>
<keyword evidence="3" id="KW-0732">Signal</keyword>
<dbReference type="InterPro" id="IPR011042">
    <property type="entry name" value="6-blade_b-propeller_TolB-like"/>
</dbReference>
<feature type="region of interest" description="Disordered" evidence="4">
    <location>
        <begin position="220"/>
        <end position="239"/>
    </location>
</feature>
<reference evidence="6" key="1">
    <citation type="submission" date="2020-02" db="EMBL/GenBank/DDBJ databases">
        <authorList>
            <person name="Meier V. D."/>
        </authorList>
    </citation>
    <scope>NUCLEOTIDE SEQUENCE</scope>
    <source>
        <strain evidence="6">AVDCRST_MAG19</strain>
    </source>
</reference>
<dbReference type="Gene3D" id="2.120.10.30">
    <property type="entry name" value="TolB, C-terminal domain"/>
    <property type="match status" value="1"/>
</dbReference>
<evidence type="ECO:0000259" key="5">
    <source>
        <dbReference type="PROSITE" id="PS51662"/>
    </source>
</evidence>
<dbReference type="InterPro" id="IPR003431">
    <property type="entry name" value="B-propeller_Phytase"/>
</dbReference>
<dbReference type="Pfam" id="PF02333">
    <property type="entry name" value="Phytase"/>
    <property type="match status" value="1"/>
</dbReference>
<dbReference type="SUPFAM" id="SSF50956">
    <property type="entry name" value="Thermostable phytase (3-phytase)"/>
    <property type="match status" value="1"/>
</dbReference>
<keyword evidence="6" id="KW-0378">Hydrolase</keyword>